<evidence type="ECO:0000313" key="1">
    <source>
        <dbReference type="EMBL" id="MCH95662.1"/>
    </source>
</evidence>
<feature type="non-terminal residue" evidence="1">
    <location>
        <position position="51"/>
    </location>
</feature>
<keyword evidence="2" id="KW-1185">Reference proteome</keyword>
<name>A0A392N7T6_9FABA</name>
<proteinExistence type="predicted"/>
<protein>
    <submittedName>
        <fullName evidence="1">Uncharacterized protein</fullName>
    </submittedName>
</protein>
<comment type="caution">
    <text evidence="1">The sequence shown here is derived from an EMBL/GenBank/DDBJ whole genome shotgun (WGS) entry which is preliminary data.</text>
</comment>
<organism evidence="1 2">
    <name type="scientific">Trifolium medium</name>
    <dbReference type="NCBI Taxonomy" id="97028"/>
    <lineage>
        <taxon>Eukaryota</taxon>
        <taxon>Viridiplantae</taxon>
        <taxon>Streptophyta</taxon>
        <taxon>Embryophyta</taxon>
        <taxon>Tracheophyta</taxon>
        <taxon>Spermatophyta</taxon>
        <taxon>Magnoliopsida</taxon>
        <taxon>eudicotyledons</taxon>
        <taxon>Gunneridae</taxon>
        <taxon>Pentapetalae</taxon>
        <taxon>rosids</taxon>
        <taxon>fabids</taxon>
        <taxon>Fabales</taxon>
        <taxon>Fabaceae</taxon>
        <taxon>Papilionoideae</taxon>
        <taxon>50 kb inversion clade</taxon>
        <taxon>NPAAA clade</taxon>
        <taxon>Hologalegina</taxon>
        <taxon>IRL clade</taxon>
        <taxon>Trifolieae</taxon>
        <taxon>Trifolium</taxon>
    </lineage>
</organism>
<dbReference type="Proteomes" id="UP000265520">
    <property type="component" value="Unassembled WGS sequence"/>
</dbReference>
<sequence length="51" mass="5764">MGRVRWFSGSGSFVLIWGMSDGSQARQWVFSALSKPEGATLFLVFAWPRRV</sequence>
<dbReference type="AlphaFoldDB" id="A0A392N7T6"/>
<reference evidence="1 2" key="1">
    <citation type="journal article" date="2018" name="Front. Plant Sci.">
        <title>Red Clover (Trifolium pratense) and Zigzag Clover (T. medium) - A Picture of Genomic Similarities and Differences.</title>
        <authorList>
            <person name="Dluhosova J."/>
            <person name="Istvanek J."/>
            <person name="Nedelnik J."/>
            <person name="Repkova J."/>
        </authorList>
    </citation>
    <scope>NUCLEOTIDE SEQUENCE [LARGE SCALE GENOMIC DNA]</scope>
    <source>
        <strain evidence="2">cv. 10/8</strain>
        <tissue evidence="1">Leaf</tissue>
    </source>
</reference>
<accession>A0A392N7T6</accession>
<gene>
    <name evidence="1" type="ORF">A2U01_0016643</name>
</gene>
<evidence type="ECO:0000313" key="2">
    <source>
        <dbReference type="Proteomes" id="UP000265520"/>
    </source>
</evidence>
<dbReference type="EMBL" id="LXQA010030380">
    <property type="protein sequence ID" value="MCH95662.1"/>
    <property type="molecule type" value="Genomic_DNA"/>
</dbReference>